<organism evidence="1 2">
    <name type="scientific">Paenibacillus solisilvae</name>
    <dbReference type="NCBI Taxonomy" id="2486751"/>
    <lineage>
        <taxon>Bacteria</taxon>
        <taxon>Bacillati</taxon>
        <taxon>Bacillota</taxon>
        <taxon>Bacilli</taxon>
        <taxon>Bacillales</taxon>
        <taxon>Paenibacillaceae</taxon>
        <taxon>Paenibacillus</taxon>
    </lineage>
</organism>
<dbReference type="Proteomes" id="UP001596047">
    <property type="component" value="Unassembled WGS sequence"/>
</dbReference>
<evidence type="ECO:0008006" key="3">
    <source>
        <dbReference type="Google" id="ProtNLM"/>
    </source>
</evidence>
<accession>A0ABW0VQQ7</accession>
<sequence length="95" mass="10756">MNRLIYIKYQLKHPKWTRSLLAVTQDNPEIRDHVSESLIQFECANRVKLYDAILTGPAKELLMLEADKSLLPLLWNPSTCGTGDQQSAGGTSYSY</sequence>
<evidence type="ECO:0000313" key="2">
    <source>
        <dbReference type="Proteomes" id="UP001596047"/>
    </source>
</evidence>
<protein>
    <recommendedName>
        <fullName evidence="3">HEAT repeat domain-containing protein</fullName>
    </recommendedName>
</protein>
<dbReference type="RefSeq" id="WP_379186269.1">
    <property type="nucleotide sequence ID" value="NZ_JBHSOW010000007.1"/>
</dbReference>
<proteinExistence type="predicted"/>
<dbReference type="EMBL" id="JBHSOW010000007">
    <property type="protein sequence ID" value="MFC5647813.1"/>
    <property type="molecule type" value="Genomic_DNA"/>
</dbReference>
<comment type="caution">
    <text evidence="1">The sequence shown here is derived from an EMBL/GenBank/DDBJ whole genome shotgun (WGS) entry which is preliminary data.</text>
</comment>
<name>A0ABW0VQQ7_9BACL</name>
<gene>
    <name evidence="1" type="ORF">ACFPYJ_01520</name>
</gene>
<reference evidence="2" key="1">
    <citation type="journal article" date="2019" name="Int. J. Syst. Evol. Microbiol.">
        <title>The Global Catalogue of Microorganisms (GCM) 10K type strain sequencing project: providing services to taxonomists for standard genome sequencing and annotation.</title>
        <authorList>
            <consortium name="The Broad Institute Genomics Platform"/>
            <consortium name="The Broad Institute Genome Sequencing Center for Infectious Disease"/>
            <person name="Wu L."/>
            <person name="Ma J."/>
        </authorList>
    </citation>
    <scope>NUCLEOTIDE SEQUENCE [LARGE SCALE GENOMIC DNA]</scope>
    <source>
        <strain evidence="2">CGMCC 1.3240</strain>
    </source>
</reference>
<keyword evidence="2" id="KW-1185">Reference proteome</keyword>
<evidence type="ECO:0000313" key="1">
    <source>
        <dbReference type="EMBL" id="MFC5647813.1"/>
    </source>
</evidence>